<dbReference type="EMBL" id="JAAAWO010000006">
    <property type="protein sequence ID" value="NDW15797.1"/>
    <property type="molecule type" value="Genomic_DNA"/>
</dbReference>
<evidence type="ECO:0000313" key="2">
    <source>
        <dbReference type="Proteomes" id="UP000471381"/>
    </source>
</evidence>
<protein>
    <submittedName>
        <fullName evidence="1">Uncharacterized protein</fullName>
    </submittedName>
</protein>
<name>A0A6N9TER6_9ALTE</name>
<proteinExistence type="predicted"/>
<keyword evidence="2" id="KW-1185">Reference proteome</keyword>
<gene>
    <name evidence="1" type="ORF">GTQ48_09735</name>
</gene>
<sequence length="68" mass="8328">MDDIISELKRLKEEHMQEKKDDIYFRTIEKLLVIERQAIYGTLSQKNKKIELEIDKEMKNYRELKNVN</sequence>
<dbReference type="RefSeq" id="WP_163106516.1">
    <property type="nucleotide sequence ID" value="NZ_JAAAWO010000006.1"/>
</dbReference>
<reference evidence="1 2" key="1">
    <citation type="submission" date="2020-01" db="EMBL/GenBank/DDBJ databases">
        <title>Genomes of bacteria type strains.</title>
        <authorList>
            <person name="Chen J."/>
            <person name="Zhu S."/>
            <person name="Yang J."/>
        </authorList>
    </citation>
    <scope>NUCLEOTIDE SEQUENCE [LARGE SCALE GENOMIC DNA]</scope>
    <source>
        <strain evidence="1 2">LMG 24078</strain>
    </source>
</reference>
<evidence type="ECO:0000313" key="1">
    <source>
        <dbReference type="EMBL" id="NDW15797.1"/>
    </source>
</evidence>
<accession>A0A6N9TER6</accession>
<dbReference type="AlphaFoldDB" id="A0A6N9TER6"/>
<comment type="caution">
    <text evidence="1">The sequence shown here is derived from an EMBL/GenBank/DDBJ whole genome shotgun (WGS) entry which is preliminary data.</text>
</comment>
<organism evidence="1 2">
    <name type="scientific">Alteromonas genovensis</name>
    <dbReference type="NCBI Taxonomy" id="471225"/>
    <lineage>
        <taxon>Bacteria</taxon>
        <taxon>Pseudomonadati</taxon>
        <taxon>Pseudomonadota</taxon>
        <taxon>Gammaproteobacteria</taxon>
        <taxon>Alteromonadales</taxon>
        <taxon>Alteromonadaceae</taxon>
        <taxon>Alteromonas/Salinimonas group</taxon>
        <taxon>Alteromonas</taxon>
    </lineage>
</organism>
<dbReference type="Proteomes" id="UP000471381">
    <property type="component" value="Unassembled WGS sequence"/>
</dbReference>